<evidence type="ECO:0000313" key="1">
    <source>
        <dbReference type="EMBL" id="EKG12649.1"/>
    </source>
</evidence>
<dbReference type="AlphaFoldDB" id="K2RR34"/>
<protein>
    <submittedName>
        <fullName evidence="1">Uncharacterized protein</fullName>
    </submittedName>
</protein>
<dbReference type="Proteomes" id="UP000007129">
    <property type="component" value="Unassembled WGS sequence"/>
</dbReference>
<dbReference type="InParanoid" id="K2RR34"/>
<dbReference type="EMBL" id="AHHD01000445">
    <property type="protein sequence ID" value="EKG12649.1"/>
    <property type="molecule type" value="Genomic_DNA"/>
</dbReference>
<reference evidence="1 2" key="1">
    <citation type="journal article" date="2012" name="BMC Genomics">
        <title>Tools to kill: Genome of one of the most destructive plant pathogenic fungi Macrophomina phaseolina.</title>
        <authorList>
            <person name="Islam M.S."/>
            <person name="Haque M.S."/>
            <person name="Islam M.M."/>
            <person name="Emdad E.M."/>
            <person name="Halim A."/>
            <person name="Hossen Q.M.M."/>
            <person name="Hossain M.Z."/>
            <person name="Ahmed B."/>
            <person name="Rahim S."/>
            <person name="Rahman M.S."/>
            <person name="Alam M.M."/>
            <person name="Hou S."/>
            <person name="Wan X."/>
            <person name="Saito J.A."/>
            <person name="Alam M."/>
        </authorList>
    </citation>
    <scope>NUCLEOTIDE SEQUENCE [LARGE SCALE GENOMIC DNA]</scope>
    <source>
        <strain evidence="1 2">MS6</strain>
    </source>
</reference>
<sequence length="75" mass="8532">CTFHPRRPCWLCISTRSVVRAPSGPPSCPNLERILHLFYCHFEQRGFGISVRLRRVRAHGSFGPHNGGHIAPERV</sequence>
<dbReference type="VEuPathDB" id="FungiDB:MPH_10238"/>
<feature type="non-terminal residue" evidence="1">
    <location>
        <position position="1"/>
    </location>
</feature>
<comment type="caution">
    <text evidence="1">The sequence shown here is derived from an EMBL/GenBank/DDBJ whole genome shotgun (WGS) entry which is preliminary data.</text>
</comment>
<name>K2RR34_MACPH</name>
<evidence type="ECO:0000313" key="2">
    <source>
        <dbReference type="Proteomes" id="UP000007129"/>
    </source>
</evidence>
<gene>
    <name evidence="1" type="ORF">MPH_10238</name>
</gene>
<organism evidence="1 2">
    <name type="scientific">Macrophomina phaseolina (strain MS6)</name>
    <name type="common">Charcoal rot fungus</name>
    <dbReference type="NCBI Taxonomy" id="1126212"/>
    <lineage>
        <taxon>Eukaryota</taxon>
        <taxon>Fungi</taxon>
        <taxon>Dikarya</taxon>
        <taxon>Ascomycota</taxon>
        <taxon>Pezizomycotina</taxon>
        <taxon>Dothideomycetes</taxon>
        <taxon>Dothideomycetes incertae sedis</taxon>
        <taxon>Botryosphaeriales</taxon>
        <taxon>Botryosphaeriaceae</taxon>
        <taxon>Macrophomina</taxon>
    </lineage>
</organism>
<accession>K2RR34</accession>
<proteinExistence type="predicted"/>
<feature type="non-terminal residue" evidence="1">
    <location>
        <position position="75"/>
    </location>
</feature>
<dbReference type="HOGENOM" id="CLU_2677772_0_0_1"/>